<dbReference type="Proteomes" id="UP000198122">
    <property type="component" value="Unassembled WGS sequence"/>
</dbReference>
<dbReference type="PROSITE" id="PS51077">
    <property type="entry name" value="HTH_ICLR"/>
    <property type="match status" value="1"/>
</dbReference>
<dbReference type="PROSITE" id="PS51078">
    <property type="entry name" value="ICLR_ED"/>
    <property type="match status" value="1"/>
</dbReference>
<dbReference type="InterPro" id="IPR036388">
    <property type="entry name" value="WH-like_DNA-bd_sf"/>
</dbReference>
<gene>
    <name evidence="6" type="ORF">SAMN05445756_1819</name>
</gene>
<name>A0A212U278_9MICO</name>
<dbReference type="GO" id="GO:0045892">
    <property type="term" value="P:negative regulation of DNA-templated transcription"/>
    <property type="evidence" value="ECO:0007669"/>
    <property type="project" value="TreeGrafter"/>
</dbReference>
<sequence>MTSMTSTDVGVLDKVMAILNAYDERTETLDPPTAARITGMTTPTAYRLMKAMAAHGLVTPTGHGYSLGPALLHLGGLVTVGQEALRAARPHMVDLRNQINETVELQVLVSSDRVPVHLEESTRPVRSAAQVGVHLPLHKGSSSRSLLAWRPDAVDLVRRSAEEAGDPFDEERFTQQLREVRARGYAVGLGEREAELAAASAPVLDDSGEVVAALTVSGTLTRFEEAEHLETAITGVLAAARATTGDLGGTFPI</sequence>
<dbReference type="InterPro" id="IPR014757">
    <property type="entry name" value="Tscrpt_reg_IclR_C"/>
</dbReference>
<evidence type="ECO:0000313" key="6">
    <source>
        <dbReference type="EMBL" id="SNC72365.1"/>
    </source>
</evidence>
<keyword evidence="7" id="KW-1185">Reference proteome</keyword>
<evidence type="ECO:0000259" key="5">
    <source>
        <dbReference type="PROSITE" id="PS51078"/>
    </source>
</evidence>
<feature type="domain" description="IclR-ED" evidence="5">
    <location>
        <begin position="70"/>
        <end position="249"/>
    </location>
</feature>
<dbReference type="SMART" id="SM00346">
    <property type="entry name" value="HTH_ICLR"/>
    <property type="match status" value="1"/>
</dbReference>
<dbReference type="Pfam" id="PF09339">
    <property type="entry name" value="HTH_IclR"/>
    <property type="match status" value="1"/>
</dbReference>
<dbReference type="SUPFAM" id="SSF55781">
    <property type="entry name" value="GAF domain-like"/>
    <property type="match status" value="1"/>
</dbReference>
<dbReference type="Pfam" id="PF01614">
    <property type="entry name" value="IclR_C"/>
    <property type="match status" value="1"/>
</dbReference>
<protein>
    <submittedName>
        <fullName evidence="6">Transcriptional regulator, IclR family</fullName>
    </submittedName>
</protein>
<keyword evidence="1" id="KW-0805">Transcription regulation</keyword>
<evidence type="ECO:0000256" key="3">
    <source>
        <dbReference type="ARBA" id="ARBA00023163"/>
    </source>
</evidence>
<dbReference type="Gene3D" id="1.10.10.10">
    <property type="entry name" value="Winged helix-like DNA-binding domain superfamily/Winged helix DNA-binding domain"/>
    <property type="match status" value="1"/>
</dbReference>
<dbReference type="PANTHER" id="PTHR30136">
    <property type="entry name" value="HELIX-TURN-HELIX TRANSCRIPTIONAL REGULATOR, ICLR FAMILY"/>
    <property type="match status" value="1"/>
</dbReference>
<evidence type="ECO:0000313" key="7">
    <source>
        <dbReference type="Proteomes" id="UP000198122"/>
    </source>
</evidence>
<dbReference type="EMBL" id="FYEZ01000002">
    <property type="protein sequence ID" value="SNC72365.1"/>
    <property type="molecule type" value="Genomic_DNA"/>
</dbReference>
<dbReference type="SUPFAM" id="SSF46785">
    <property type="entry name" value="Winged helix' DNA-binding domain"/>
    <property type="match status" value="1"/>
</dbReference>
<feature type="domain" description="HTH iclR-type" evidence="4">
    <location>
        <begin position="9"/>
        <end position="69"/>
    </location>
</feature>
<dbReference type="GO" id="GO:0003700">
    <property type="term" value="F:DNA-binding transcription factor activity"/>
    <property type="evidence" value="ECO:0007669"/>
    <property type="project" value="TreeGrafter"/>
</dbReference>
<dbReference type="InterPro" id="IPR029016">
    <property type="entry name" value="GAF-like_dom_sf"/>
</dbReference>
<dbReference type="GO" id="GO:0003677">
    <property type="term" value="F:DNA binding"/>
    <property type="evidence" value="ECO:0007669"/>
    <property type="project" value="UniProtKB-KW"/>
</dbReference>
<dbReference type="InterPro" id="IPR036390">
    <property type="entry name" value="WH_DNA-bd_sf"/>
</dbReference>
<reference evidence="6 7" key="1">
    <citation type="submission" date="2017-06" db="EMBL/GenBank/DDBJ databases">
        <authorList>
            <person name="Kim H.J."/>
            <person name="Triplett B.A."/>
        </authorList>
    </citation>
    <scope>NUCLEOTIDE SEQUENCE [LARGE SCALE GENOMIC DNA]</scope>
    <source>
        <strain evidence="6 7">DSM 22179</strain>
    </source>
</reference>
<dbReference type="Gene3D" id="3.30.450.40">
    <property type="match status" value="1"/>
</dbReference>
<dbReference type="InterPro" id="IPR005471">
    <property type="entry name" value="Tscrpt_reg_IclR_N"/>
</dbReference>
<organism evidence="6 7">
    <name type="scientific">Kytococcus aerolatus</name>
    <dbReference type="NCBI Taxonomy" id="592308"/>
    <lineage>
        <taxon>Bacteria</taxon>
        <taxon>Bacillati</taxon>
        <taxon>Actinomycetota</taxon>
        <taxon>Actinomycetes</taxon>
        <taxon>Micrococcales</taxon>
        <taxon>Kytococcaceae</taxon>
        <taxon>Kytococcus</taxon>
    </lineage>
</organism>
<evidence type="ECO:0000259" key="4">
    <source>
        <dbReference type="PROSITE" id="PS51077"/>
    </source>
</evidence>
<keyword evidence="3" id="KW-0804">Transcription</keyword>
<proteinExistence type="predicted"/>
<evidence type="ECO:0000256" key="2">
    <source>
        <dbReference type="ARBA" id="ARBA00023125"/>
    </source>
</evidence>
<dbReference type="RefSeq" id="WP_088818732.1">
    <property type="nucleotide sequence ID" value="NZ_FYEZ01000002.1"/>
</dbReference>
<dbReference type="AlphaFoldDB" id="A0A212U278"/>
<accession>A0A212U278</accession>
<evidence type="ECO:0000256" key="1">
    <source>
        <dbReference type="ARBA" id="ARBA00023015"/>
    </source>
</evidence>
<dbReference type="PANTHER" id="PTHR30136:SF8">
    <property type="entry name" value="TRANSCRIPTIONAL REGULATORY PROTEIN"/>
    <property type="match status" value="1"/>
</dbReference>
<dbReference type="OrthoDB" id="4068713at2"/>
<keyword evidence="2" id="KW-0238">DNA-binding</keyword>
<dbReference type="InterPro" id="IPR050707">
    <property type="entry name" value="HTH_MetabolicPath_Reg"/>
</dbReference>